<dbReference type="PROSITE" id="PS51192">
    <property type="entry name" value="HELICASE_ATP_BIND_1"/>
    <property type="match status" value="1"/>
</dbReference>
<dbReference type="PANTHER" id="PTHR12131:SF29">
    <property type="entry name" value="DEXH-BOX ATP-DEPENDENT RNA HELICASE DEXH17 ISOFORM X1"/>
    <property type="match status" value="1"/>
</dbReference>
<dbReference type="Pfam" id="PF00270">
    <property type="entry name" value="DEAD"/>
    <property type="match status" value="1"/>
</dbReference>
<dbReference type="GO" id="GO:0005524">
    <property type="term" value="F:ATP binding"/>
    <property type="evidence" value="ECO:0007669"/>
    <property type="project" value="UniProtKB-KW"/>
</dbReference>
<sequence>MGTLLNELLDGTMNFDEIMNECERDIFFNGPIGADTLEKLAYIKEYYPEIFKPWEEKILNIMGLFYKDISPDFDDLEGLIFSLYNKTINANVNNIKFTPVQNSIRAKIDSNKVYSFSAPTGIGKSYVFTSLITKATGDIVIIVPSRALINEYLIKLDTLNLAKNVSVLPFVDIINKKNTSRRIFVLTPERARMLFKFKSDIQLELVLVDEAQLINDAGFRSVLYDSVIRRINKFFLKAKIVFAHPFVANPEAQISRNKLDLNQKSSSTLYKEKSVGQMFLAYDENNDEFFHFGINIKVFGNRRVKTIQDPIKRKLLNGSTLLVYTSKAKIYRHEYLQSKWFKEYIDSINVPYNKVAPYVEKLEKIIGGDVEESKLEYSATLSLLKQGVAMHHGSLPLNARVVIEEFIKSGYCKICFCTSTLAQGINMPFDIVWIDKWEGEALLLKNIIGRAGRPTINDEFDYGLVVLGKLSHIPKMRKLITVEPTLNSTSLLDIDQEDQSLDTEFTEFISAIITDDFNDDFSLPNSVIERFSGIELDQLLERILMILFPVDSKTIISPIQYKEMTKARREELKECFRSLYENYLLRKLTKTEKSVLSTAIQIFIWKIGGKTFREIVRYRYRYILSKDETGSMKLRFTHKVVNFPDKEAKNLIPLFHIENGIDAFSYDQLIFDTYDYLDKIIDFKLLDVFWAQFMKYAERNKITEPVYFEKAITFCNLIKYGRFEEKEILLLRYGISSDNIEQVIKCVEEISDEELILDREKVMELEEEVIKEVKRYL</sequence>
<dbReference type="InterPro" id="IPR014001">
    <property type="entry name" value="Helicase_ATP-bd"/>
</dbReference>
<evidence type="ECO:0000256" key="1">
    <source>
        <dbReference type="ARBA" id="ARBA00022741"/>
    </source>
</evidence>
<dbReference type="SMART" id="SM00487">
    <property type="entry name" value="DEXDc"/>
    <property type="match status" value="1"/>
</dbReference>
<keyword evidence="1" id="KW-0547">Nucleotide-binding</keyword>
<dbReference type="GO" id="GO:0004386">
    <property type="term" value="F:helicase activity"/>
    <property type="evidence" value="ECO:0007669"/>
    <property type="project" value="UniProtKB-KW"/>
</dbReference>
<dbReference type="InterPro" id="IPR027417">
    <property type="entry name" value="P-loop_NTPase"/>
</dbReference>
<dbReference type="GO" id="GO:0003676">
    <property type="term" value="F:nucleic acid binding"/>
    <property type="evidence" value="ECO:0007669"/>
    <property type="project" value="InterPro"/>
</dbReference>
<dbReference type="Gene3D" id="3.40.50.300">
    <property type="entry name" value="P-loop containing nucleotide triphosphate hydrolases"/>
    <property type="match status" value="2"/>
</dbReference>
<comment type="caution">
    <text evidence="6">The sequence shown here is derived from an EMBL/GenBank/DDBJ whole genome shotgun (WGS) entry which is preliminary data.</text>
</comment>
<keyword evidence="7" id="KW-1185">Reference proteome</keyword>
<dbReference type="AlphaFoldDB" id="A0A5R8QJG2"/>
<dbReference type="InterPro" id="IPR001650">
    <property type="entry name" value="Helicase_C-like"/>
</dbReference>
<evidence type="ECO:0000259" key="5">
    <source>
        <dbReference type="PROSITE" id="PS51192"/>
    </source>
</evidence>
<dbReference type="InterPro" id="IPR011545">
    <property type="entry name" value="DEAD/DEAH_box_helicase_dom"/>
</dbReference>
<keyword evidence="3 6" id="KW-0347">Helicase</keyword>
<name>A0A5R8QJG2_9FIRM</name>
<dbReference type="Pfam" id="PF00271">
    <property type="entry name" value="Helicase_C"/>
    <property type="match status" value="1"/>
</dbReference>
<keyword evidence="4" id="KW-0067">ATP-binding</keyword>
<evidence type="ECO:0000256" key="2">
    <source>
        <dbReference type="ARBA" id="ARBA00022801"/>
    </source>
</evidence>
<dbReference type="PANTHER" id="PTHR12131">
    <property type="entry name" value="ATP-DEPENDENT RNA AND DNA HELICASE"/>
    <property type="match status" value="1"/>
</dbReference>
<organism evidence="6 7">
    <name type="scientific">Culicoidibacter larvae</name>
    <dbReference type="NCBI Taxonomy" id="2579976"/>
    <lineage>
        <taxon>Bacteria</taxon>
        <taxon>Bacillati</taxon>
        <taxon>Bacillota</taxon>
        <taxon>Culicoidibacteria</taxon>
        <taxon>Culicoidibacterales</taxon>
        <taxon>Culicoidibacteraceae</taxon>
        <taxon>Culicoidibacter</taxon>
    </lineage>
</organism>
<accession>A0A5R8QJG2</accession>
<dbReference type="Proteomes" id="UP000306912">
    <property type="component" value="Unassembled WGS sequence"/>
</dbReference>
<proteinExistence type="predicted"/>
<dbReference type="InParanoid" id="A0A5R8QJG2"/>
<dbReference type="RefSeq" id="WP_138190006.1">
    <property type="nucleotide sequence ID" value="NZ_VBWP01000001.1"/>
</dbReference>
<gene>
    <name evidence="6" type="ORF">FEZ08_01900</name>
</gene>
<dbReference type="OrthoDB" id="9815222at2"/>
<feature type="domain" description="Helicase ATP-binding" evidence="5">
    <location>
        <begin position="105"/>
        <end position="264"/>
    </location>
</feature>
<evidence type="ECO:0000256" key="3">
    <source>
        <dbReference type="ARBA" id="ARBA00022806"/>
    </source>
</evidence>
<evidence type="ECO:0000313" key="7">
    <source>
        <dbReference type="Proteomes" id="UP000306912"/>
    </source>
</evidence>
<protein>
    <submittedName>
        <fullName evidence="6">DEAD/DEAH box helicase</fullName>
    </submittedName>
</protein>
<reference evidence="6 7" key="1">
    <citation type="submission" date="2019-05" db="EMBL/GenBank/DDBJ databases">
        <title>Culicoidintestinum kansasii gen. nov., sp. nov. from the gastrointestinal tract of the biting midge, Culicoides sonorensis.</title>
        <authorList>
            <person name="Neupane S."/>
            <person name="Ghosh A."/>
            <person name="Gunther S."/>
            <person name="Martin K."/>
            <person name="Zurek L."/>
        </authorList>
    </citation>
    <scope>NUCLEOTIDE SEQUENCE [LARGE SCALE GENOMIC DNA]</scope>
    <source>
        <strain evidence="6 7">CS-1</strain>
    </source>
</reference>
<evidence type="ECO:0000256" key="4">
    <source>
        <dbReference type="ARBA" id="ARBA00022840"/>
    </source>
</evidence>
<dbReference type="SMART" id="SM00490">
    <property type="entry name" value="HELICc"/>
    <property type="match status" value="1"/>
</dbReference>
<keyword evidence="2" id="KW-0378">Hydrolase</keyword>
<dbReference type="InterPro" id="IPR050699">
    <property type="entry name" value="RNA-DNA_Helicase"/>
</dbReference>
<dbReference type="EMBL" id="VBWP01000001">
    <property type="protein sequence ID" value="TLG77397.1"/>
    <property type="molecule type" value="Genomic_DNA"/>
</dbReference>
<evidence type="ECO:0000313" key="6">
    <source>
        <dbReference type="EMBL" id="TLG77397.1"/>
    </source>
</evidence>
<dbReference type="SUPFAM" id="SSF52540">
    <property type="entry name" value="P-loop containing nucleoside triphosphate hydrolases"/>
    <property type="match status" value="1"/>
</dbReference>
<dbReference type="GO" id="GO:0016787">
    <property type="term" value="F:hydrolase activity"/>
    <property type="evidence" value="ECO:0007669"/>
    <property type="project" value="UniProtKB-KW"/>
</dbReference>